<organism evidence="1 2">
    <name type="scientific">Pseudosulfitobacter pseudonitzschiae</name>
    <dbReference type="NCBI Taxonomy" id="1402135"/>
    <lineage>
        <taxon>Bacteria</taxon>
        <taxon>Pseudomonadati</taxon>
        <taxon>Pseudomonadota</taxon>
        <taxon>Alphaproteobacteria</taxon>
        <taxon>Rhodobacterales</taxon>
        <taxon>Roseobacteraceae</taxon>
        <taxon>Pseudosulfitobacter</taxon>
    </lineage>
</organism>
<evidence type="ECO:0000313" key="1">
    <source>
        <dbReference type="EMBL" id="ASM74728.1"/>
    </source>
</evidence>
<reference evidence="1 2" key="1">
    <citation type="submission" date="2017-07" db="EMBL/GenBank/DDBJ databases">
        <title>Genome Sequence of Sulfitobacter pseudonitzschiae Strain SMR1 Isolated from a culture of the Diatom Skeletonema marinoi.</title>
        <authorList>
            <person name="Topel M."/>
            <person name="Pinder M.I.M."/>
            <person name="Johansson O.N."/>
            <person name="Kourtchenko O."/>
            <person name="Godhe A."/>
            <person name="Clarke A.K."/>
        </authorList>
    </citation>
    <scope>NUCLEOTIDE SEQUENCE [LARGE SCALE GENOMIC DNA]</scope>
    <source>
        <strain evidence="1 2">SMR1</strain>
        <plasmid evidence="1 2">pSMR1-2</plasmid>
    </source>
</reference>
<dbReference type="EMBL" id="CP022417">
    <property type="protein sequence ID" value="ASM74728.1"/>
    <property type="molecule type" value="Genomic_DNA"/>
</dbReference>
<gene>
    <name evidence="1" type="ORF">SULPSESMR1_03801</name>
</gene>
<dbReference type="KEGG" id="spse:SULPSESMR1_03801"/>
<protein>
    <submittedName>
        <fullName evidence="1">Uncharacterized protein</fullName>
    </submittedName>
</protein>
<proteinExistence type="predicted"/>
<geneLocation type="plasmid" evidence="1 2">
    <name>pSMR1-2</name>
</geneLocation>
<name>A0A221K6V2_9RHOB</name>
<keyword evidence="1" id="KW-0614">Plasmid</keyword>
<dbReference type="AlphaFoldDB" id="A0A221K6V2"/>
<sequence length="61" mass="6948">MDLFQQLDRAGLAFGGAQICVLLEHLFDLITNRIAGVQRRHRLLKDHRHTTAAQVAMRAPR</sequence>
<accession>A0A221K6V2</accession>
<evidence type="ECO:0000313" key="2">
    <source>
        <dbReference type="Proteomes" id="UP000199754"/>
    </source>
</evidence>
<dbReference type="Proteomes" id="UP000199754">
    <property type="component" value="Plasmid pSMR1-2"/>
</dbReference>
<keyword evidence="2" id="KW-1185">Reference proteome</keyword>